<keyword evidence="5" id="KW-0276">Fatty acid metabolism</keyword>
<dbReference type="GO" id="GO:0005777">
    <property type="term" value="C:peroxisome"/>
    <property type="evidence" value="ECO:0007669"/>
    <property type="project" value="UniProtKB-SubCell"/>
</dbReference>
<dbReference type="PANTHER" id="PTHR23309">
    <property type="entry name" value="3-HYDROXYACYL-COA DEHYROGENASE"/>
    <property type="match status" value="1"/>
</dbReference>
<dbReference type="FunFam" id="1.10.1040.50:FF:000006">
    <property type="entry name" value="Peroxisomal bifunctional enzyme"/>
    <property type="match status" value="1"/>
</dbReference>
<dbReference type="SUPFAM" id="SSF51735">
    <property type="entry name" value="NAD(P)-binding Rossmann-fold domains"/>
    <property type="match status" value="1"/>
</dbReference>
<dbReference type="EMBL" id="CAMXCT010004445">
    <property type="protein sequence ID" value="CAI4009064.1"/>
    <property type="molecule type" value="Genomic_DNA"/>
</dbReference>
<evidence type="ECO:0000313" key="16">
    <source>
        <dbReference type="EMBL" id="CAI4009064.1"/>
    </source>
</evidence>
<evidence type="ECO:0000256" key="1">
    <source>
        <dbReference type="ARBA" id="ARBA00004275"/>
    </source>
</evidence>
<reference evidence="17 18" key="2">
    <citation type="submission" date="2024-05" db="EMBL/GenBank/DDBJ databases">
        <authorList>
            <person name="Chen Y."/>
            <person name="Shah S."/>
            <person name="Dougan E. K."/>
            <person name="Thang M."/>
            <person name="Chan C."/>
        </authorList>
    </citation>
    <scope>NUCLEOTIDE SEQUENCE [LARGE SCALE GENOMIC DNA]</scope>
</reference>
<evidence type="ECO:0000256" key="2">
    <source>
        <dbReference type="ARBA" id="ARBA00005005"/>
    </source>
</evidence>
<comment type="pathway">
    <text evidence="2">Lipid metabolism; fatty acid beta-oxidation.</text>
</comment>
<keyword evidence="12" id="KW-0511">Multifunctional enzyme</keyword>
<dbReference type="GO" id="GO:0004300">
    <property type="term" value="F:enoyl-CoA hydratase activity"/>
    <property type="evidence" value="ECO:0007669"/>
    <property type="project" value="UniProtKB-ARBA"/>
</dbReference>
<evidence type="ECO:0000256" key="6">
    <source>
        <dbReference type="ARBA" id="ARBA00023002"/>
    </source>
</evidence>
<evidence type="ECO:0000256" key="9">
    <source>
        <dbReference type="ARBA" id="ARBA00023140"/>
    </source>
</evidence>
<keyword evidence="6" id="KW-0560">Oxidoreductase</keyword>
<dbReference type="Pfam" id="PF00725">
    <property type="entry name" value="3HCDH"/>
    <property type="match status" value="1"/>
</dbReference>
<evidence type="ECO:0000259" key="15">
    <source>
        <dbReference type="Pfam" id="PF02737"/>
    </source>
</evidence>
<dbReference type="GO" id="GO:0006635">
    <property type="term" value="P:fatty acid beta-oxidation"/>
    <property type="evidence" value="ECO:0007669"/>
    <property type="project" value="TreeGrafter"/>
</dbReference>
<keyword evidence="8" id="KW-0443">Lipid metabolism</keyword>
<dbReference type="Proteomes" id="UP001152797">
    <property type="component" value="Unassembled WGS sequence"/>
</dbReference>
<evidence type="ECO:0000256" key="5">
    <source>
        <dbReference type="ARBA" id="ARBA00022832"/>
    </source>
</evidence>
<dbReference type="SUPFAM" id="SSF48179">
    <property type="entry name" value="6-phosphogluconate dehydrogenase C-terminal domain-like"/>
    <property type="match status" value="2"/>
</dbReference>
<dbReference type="Gene3D" id="3.40.50.720">
    <property type="entry name" value="NAD(P)-binding Rossmann-like Domain"/>
    <property type="match status" value="1"/>
</dbReference>
<evidence type="ECO:0000313" key="17">
    <source>
        <dbReference type="EMBL" id="CAL4796376.1"/>
    </source>
</evidence>
<keyword evidence="9" id="KW-0576">Peroxisome</keyword>
<organism evidence="16">
    <name type="scientific">Cladocopium goreaui</name>
    <dbReference type="NCBI Taxonomy" id="2562237"/>
    <lineage>
        <taxon>Eukaryota</taxon>
        <taxon>Sar</taxon>
        <taxon>Alveolata</taxon>
        <taxon>Dinophyceae</taxon>
        <taxon>Suessiales</taxon>
        <taxon>Symbiodiniaceae</taxon>
        <taxon>Cladocopium</taxon>
    </lineage>
</organism>
<gene>
    <name evidence="16" type="ORF">C1SCF055_LOCUS34443</name>
</gene>
<dbReference type="InterPro" id="IPR006108">
    <property type="entry name" value="3HC_DH_C"/>
</dbReference>
<dbReference type="OrthoDB" id="2018133at2759"/>
<evidence type="ECO:0000256" key="10">
    <source>
        <dbReference type="ARBA" id="ARBA00023235"/>
    </source>
</evidence>
<dbReference type="AlphaFoldDB" id="A0A9P1DHJ5"/>
<dbReference type="EMBL" id="CAMXCT030004445">
    <property type="protein sequence ID" value="CAL4796376.1"/>
    <property type="molecule type" value="Genomic_DNA"/>
</dbReference>
<dbReference type="PANTHER" id="PTHR23309:SF49">
    <property type="entry name" value="PEROXISOMAL BIFUNCTIONAL ENZYME"/>
    <property type="match status" value="1"/>
</dbReference>
<dbReference type="InterPro" id="IPR018376">
    <property type="entry name" value="Enoyl-CoA_hyd/isom_CS"/>
</dbReference>
<evidence type="ECO:0000313" key="18">
    <source>
        <dbReference type="Proteomes" id="UP001152797"/>
    </source>
</evidence>
<keyword evidence="7" id="KW-0520">NAD</keyword>
<keyword evidence="18" id="KW-1185">Reference proteome</keyword>
<comment type="similarity">
    <text evidence="13">Belongs to the enoyl-CoA hydratase/isomerase family.</text>
</comment>
<keyword evidence="11" id="KW-0456">Lyase</keyword>
<evidence type="ECO:0000256" key="7">
    <source>
        <dbReference type="ARBA" id="ARBA00023027"/>
    </source>
</evidence>
<dbReference type="Gene3D" id="3.90.226.10">
    <property type="entry name" value="2-enoyl-CoA Hydratase, Chain A, domain 1"/>
    <property type="match status" value="1"/>
</dbReference>
<dbReference type="InterPro" id="IPR001753">
    <property type="entry name" value="Enoyl-CoA_hydra/iso"/>
</dbReference>
<comment type="similarity">
    <text evidence="3">In the N-terminal section; belongs to the enoyl-CoA hydratase/isomerase family.</text>
</comment>
<proteinExistence type="inferred from homology"/>
<dbReference type="InterPro" id="IPR029045">
    <property type="entry name" value="ClpP/crotonase-like_dom_sf"/>
</dbReference>
<dbReference type="GO" id="GO:0003857">
    <property type="term" value="F:(3S)-3-hydroxyacyl-CoA dehydrogenase (NAD+) activity"/>
    <property type="evidence" value="ECO:0007669"/>
    <property type="project" value="TreeGrafter"/>
</dbReference>
<dbReference type="EMBL" id="CAMXCT020004445">
    <property type="protein sequence ID" value="CAL1162439.1"/>
    <property type="molecule type" value="Genomic_DNA"/>
</dbReference>
<dbReference type="CDD" id="cd06558">
    <property type="entry name" value="crotonase-like"/>
    <property type="match status" value="1"/>
</dbReference>
<dbReference type="InterPro" id="IPR036291">
    <property type="entry name" value="NAD(P)-bd_dom_sf"/>
</dbReference>
<dbReference type="GO" id="GO:0016853">
    <property type="term" value="F:isomerase activity"/>
    <property type="evidence" value="ECO:0007669"/>
    <property type="project" value="UniProtKB-KW"/>
</dbReference>
<comment type="subunit">
    <text evidence="4">Monomer.</text>
</comment>
<comment type="caution">
    <text evidence="16">The sequence shown here is derived from an EMBL/GenBank/DDBJ whole genome shotgun (WGS) entry which is preliminary data.</text>
</comment>
<dbReference type="InterPro" id="IPR006176">
    <property type="entry name" value="3-OHacyl-CoA_DH_NAD-bd"/>
</dbReference>
<evidence type="ECO:0000256" key="4">
    <source>
        <dbReference type="ARBA" id="ARBA00011245"/>
    </source>
</evidence>
<evidence type="ECO:0000256" key="13">
    <source>
        <dbReference type="RuleBase" id="RU003707"/>
    </source>
</evidence>
<dbReference type="FunFam" id="3.40.50.720:FF:000009">
    <property type="entry name" value="Fatty oxidation complex, alpha subunit"/>
    <property type="match status" value="1"/>
</dbReference>
<feature type="domain" description="3-hydroxyacyl-CoA dehydrogenase C-terminal" evidence="14">
    <location>
        <begin position="484"/>
        <end position="576"/>
    </location>
</feature>
<dbReference type="Gene3D" id="1.10.1040.50">
    <property type="match status" value="1"/>
</dbReference>
<dbReference type="InterPro" id="IPR008927">
    <property type="entry name" value="6-PGluconate_DH-like_C_sf"/>
</dbReference>
<reference evidence="16" key="1">
    <citation type="submission" date="2022-10" db="EMBL/GenBank/DDBJ databases">
        <authorList>
            <person name="Chen Y."/>
            <person name="Dougan E. K."/>
            <person name="Chan C."/>
            <person name="Rhodes N."/>
            <person name="Thang M."/>
        </authorList>
    </citation>
    <scope>NUCLEOTIDE SEQUENCE</scope>
</reference>
<evidence type="ECO:0000256" key="11">
    <source>
        <dbReference type="ARBA" id="ARBA00023239"/>
    </source>
</evidence>
<evidence type="ECO:0000259" key="14">
    <source>
        <dbReference type="Pfam" id="PF00725"/>
    </source>
</evidence>
<feature type="domain" description="3-hydroxyacyl-CoA dehydrogenase NAD binding" evidence="15">
    <location>
        <begin position="303"/>
        <end position="481"/>
    </location>
</feature>
<sequence length="756" mass="82211">MPAAISVRPDGVGVITMNSPPVNSLGTELVTSFKQEFPKLVQDPQVKAIVVTGQGAMFCGGAEITEFAVMVAMGPEKMKENNPVAALSEMMDMIDASPKTTVAALNGPALGGGAEVSLACHYRVASDKASVGFPEVNLGLLPGAQGTQRLPRVAPLPTAMQMILQGKPLKADAARKNGIVDAVAKKDVIEEAAEWALSHPPAPISKREVPKTNRFMASAGGLEAGLNTAVNAAPLMIAPRAIIKCFEAACSHKSFREGLQVEMEQFTNLVFSVESAALRHLFLSERLAQKVPGIDEKPMPLKKIGILGAGLMGGGIAMCFIQKGVPVVLKDAKQEWLDGGVKKIESLWGGQAKKGRLSKEKFQQYMSMLKPTLDYADFKDVDMVIEAVPEIMDLKKEVFLDIEKNTKPDCLICTNTSGLNIDDIAAVLKDPSRVMGTHFFSPANVMQLLENVRTAKSSVKTLATGMAMGKLINKKCVMVGNCDGFVGNRMIAPYAGEAKMLWEEGGTVEQIDKAATAFGMAMGPMALGDLVGQELFWKQRKAAGDMKKQTKTYYGPYELTDWLCELGRFGMKTPDPAIKADGRGIFIHRGRDKTVDPEVVAKMDEVRKAKGVVARAVSDEEICERLFYPLINEGFKILEQGYVARSSDIDLVYIYGYGFPPSKGGPMFFAENYAGFKTILEKLKVFDKQAKERYTKNPQYLPIDYFEPSKLLEACAAKEGMQAVVRHAELSSQHLPPKKPSGNMTKILRTTFKSCK</sequence>
<evidence type="ECO:0000256" key="8">
    <source>
        <dbReference type="ARBA" id="ARBA00023098"/>
    </source>
</evidence>
<comment type="subcellular location">
    <subcellularLocation>
        <location evidence="1">Peroxisome</location>
    </subcellularLocation>
</comment>
<accession>A0A9P1DHJ5</accession>
<evidence type="ECO:0000256" key="12">
    <source>
        <dbReference type="ARBA" id="ARBA00023268"/>
    </source>
</evidence>
<dbReference type="GO" id="GO:0070403">
    <property type="term" value="F:NAD+ binding"/>
    <property type="evidence" value="ECO:0007669"/>
    <property type="project" value="InterPro"/>
</dbReference>
<keyword evidence="10" id="KW-0413">Isomerase</keyword>
<dbReference type="Pfam" id="PF00378">
    <property type="entry name" value="ECH_1"/>
    <property type="match status" value="1"/>
</dbReference>
<dbReference type="SUPFAM" id="SSF52096">
    <property type="entry name" value="ClpP/crotonase"/>
    <property type="match status" value="1"/>
</dbReference>
<name>A0A9P1DHJ5_9DINO</name>
<dbReference type="PROSITE" id="PS00166">
    <property type="entry name" value="ENOYL_COA_HYDRATASE"/>
    <property type="match status" value="1"/>
</dbReference>
<evidence type="ECO:0000256" key="3">
    <source>
        <dbReference type="ARBA" id="ARBA00008750"/>
    </source>
</evidence>
<protein>
    <submittedName>
        <fullName evidence="17">Peroxisomal bifunctional enzyme (PBE) (PBFE) (Multifunctional enzyme 1) (MFE1)</fullName>
    </submittedName>
</protein>
<dbReference type="Pfam" id="PF02737">
    <property type="entry name" value="3HCDH_N"/>
    <property type="match status" value="1"/>
</dbReference>